<evidence type="ECO:0000256" key="4">
    <source>
        <dbReference type="ARBA" id="ARBA00048461"/>
    </source>
</evidence>
<name>A0A0C9ZR44_9AGAM</name>
<sequence>MFPLFAVAIFSALAVLSAGQSITPLTTSQIDYFTPYTYYASTAFCDPAEVLAWHCGVNCEANPNFHPVASGGDGDVVQYWYVGYDSILDTVITAHQGTNISNLLPILTDLDIVLVPLALDAERFPGLDSSVKVHDGFKDAQARASADVLAAVQAAMSTYGSTSVTMVGHSLGAAISLIDSVYLPLHLPSGTSFKTIAYGLPRVGNQAFADYVDANLRLTHINNKEDPIPTLPPMFLGYIHPSGEVHIEDSGVWVTCPGQDNASTECIVGDVPTVFQWNEADHDGPYNGVTIQCSS</sequence>
<dbReference type="InterPro" id="IPR029058">
    <property type="entry name" value="AB_hydrolase_fold"/>
</dbReference>
<dbReference type="PANTHER" id="PTHR45856">
    <property type="entry name" value="ALPHA/BETA-HYDROLASES SUPERFAMILY PROTEIN"/>
    <property type="match status" value="1"/>
</dbReference>
<dbReference type="PANTHER" id="PTHR45856:SF25">
    <property type="entry name" value="FUNGAL LIPASE-LIKE DOMAIN-CONTAINING PROTEIN"/>
    <property type="match status" value="1"/>
</dbReference>
<feature type="chain" id="PRO_5002223778" description="Fungal lipase-type domain-containing protein" evidence="5">
    <location>
        <begin position="20"/>
        <end position="295"/>
    </location>
</feature>
<proteinExistence type="inferred from homology"/>
<dbReference type="AlphaFoldDB" id="A0A0C9ZR44"/>
<dbReference type="STRING" id="765257.A0A0C9ZR44"/>
<evidence type="ECO:0000256" key="3">
    <source>
        <dbReference type="ARBA" id="ARBA00047591"/>
    </source>
</evidence>
<dbReference type="SUPFAM" id="SSF53474">
    <property type="entry name" value="alpha/beta-Hydrolases"/>
    <property type="match status" value="1"/>
</dbReference>
<dbReference type="Gene3D" id="3.40.50.1820">
    <property type="entry name" value="alpha/beta hydrolase"/>
    <property type="match status" value="1"/>
</dbReference>
<evidence type="ECO:0000313" key="8">
    <source>
        <dbReference type="Proteomes" id="UP000054018"/>
    </source>
</evidence>
<keyword evidence="5" id="KW-0732">Signal</keyword>
<dbReference type="EMBL" id="KN833742">
    <property type="protein sequence ID" value="KIK22198.1"/>
    <property type="molecule type" value="Genomic_DNA"/>
</dbReference>
<evidence type="ECO:0000256" key="5">
    <source>
        <dbReference type="SAM" id="SignalP"/>
    </source>
</evidence>
<feature type="domain" description="Fungal lipase-type" evidence="6">
    <location>
        <begin position="95"/>
        <end position="234"/>
    </location>
</feature>
<dbReference type="Proteomes" id="UP000054018">
    <property type="component" value="Unassembled WGS sequence"/>
</dbReference>
<evidence type="ECO:0000259" key="6">
    <source>
        <dbReference type="Pfam" id="PF01764"/>
    </source>
</evidence>
<dbReference type="InterPro" id="IPR002921">
    <property type="entry name" value="Fungal_lipase-type"/>
</dbReference>
<keyword evidence="1" id="KW-1015">Disulfide bond</keyword>
<reference evidence="7 8" key="1">
    <citation type="submission" date="2014-04" db="EMBL/GenBank/DDBJ databases">
        <authorList>
            <consortium name="DOE Joint Genome Institute"/>
            <person name="Kuo A."/>
            <person name="Kohler A."/>
            <person name="Costa M.D."/>
            <person name="Nagy L.G."/>
            <person name="Floudas D."/>
            <person name="Copeland A."/>
            <person name="Barry K.W."/>
            <person name="Cichocki N."/>
            <person name="Veneault-Fourrey C."/>
            <person name="LaButti K."/>
            <person name="Lindquist E.A."/>
            <person name="Lipzen A."/>
            <person name="Lundell T."/>
            <person name="Morin E."/>
            <person name="Murat C."/>
            <person name="Sun H."/>
            <person name="Tunlid A."/>
            <person name="Henrissat B."/>
            <person name="Grigoriev I.V."/>
            <person name="Hibbett D.S."/>
            <person name="Martin F."/>
            <person name="Nordberg H.P."/>
            <person name="Cantor M.N."/>
            <person name="Hua S.X."/>
        </authorList>
    </citation>
    <scope>NUCLEOTIDE SEQUENCE [LARGE SCALE GENOMIC DNA]</scope>
    <source>
        <strain evidence="7 8">441</strain>
    </source>
</reference>
<comment type="similarity">
    <text evidence="2">Belongs to the AB hydrolase superfamily. Lipase family. Class 3 subfamily.</text>
</comment>
<keyword evidence="8" id="KW-1185">Reference proteome</keyword>
<protein>
    <recommendedName>
        <fullName evidence="6">Fungal lipase-type domain-containing protein</fullName>
    </recommendedName>
</protein>
<dbReference type="OrthoDB" id="426718at2759"/>
<dbReference type="CDD" id="cd00519">
    <property type="entry name" value="Lipase_3"/>
    <property type="match status" value="1"/>
</dbReference>
<organism evidence="7 8">
    <name type="scientific">Pisolithus microcarpus 441</name>
    <dbReference type="NCBI Taxonomy" id="765257"/>
    <lineage>
        <taxon>Eukaryota</taxon>
        <taxon>Fungi</taxon>
        <taxon>Dikarya</taxon>
        <taxon>Basidiomycota</taxon>
        <taxon>Agaricomycotina</taxon>
        <taxon>Agaricomycetes</taxon>
        <taxon>Agaricomycetidae</taxon>
        <taxon>Boletales</taxon>
        <taxon>Sclerodermatineae</taxon>
        <taxon>Pisolithaceae</taxon>
        <taxon>Pisolithus</taxon>
    </lineage>
</organism>
<dbReference type="Pfam" id="PF01764">
    <property type="entry name" value="Lipase_3"/>
    <property type="match status" value="1"/>
</dbReference>
<accession>A0A0C9ZR44</accession>
<reference evidence="8" key="2">
    <citation type="submission" date="2015-01" db="EMBL/GenBank/DDBJ databases">
        <title>Evolutionary Origins and Diversification of the Mycorrhizal Mutualists.</title>
        <authorList>
            <consortium name="DOE Joint Genome Institute"/>
            <consortium name="Mycorrhizal Genomics Consortium"/>
            <person name="Kohler A."/>
            <person name="Kuo A."/>
            <person name="Nagy L.G."/>
            <person name="Floudas D."/>
            <person name="Copeland A."/>
            <person name="Barry K.W."/>
            <person name="Cichocki N."/>
            <person name="Veneault-Fourrey C."/>
            <person name="LaButti K."/>
            <person name="Lindquist E.A."/>
            <person name="Lipzen A."/>
            <person name="Lundell T."/>
            <person name="Morin E."/>
            <person name="Murat C."/>
            <person name="Riley R."/>
            <person name="Ohm R."/>
            <person name="Sun H."/>
            <person name="Tunlid A."/>
            <person name="Henrissat B."/>
            <person name="Grigoriev I.V."/>
            <person name="Hibbett D.S."/>
            <person name="Martin F."/>
        </authorList>
    </citation>
    <scope>NUCLEOTIDE SEQUENCE [LARGE SCALE GENOMIC DNA]</scope>
    <source>
        <strain evidence="8">441</strain>
    </source>
</reference>
<dbReference type="HOGENOM" id="CLU_032957_9_1_1"/>
<gene>
    <name evidence="7" type="ORF">PISMIDRAFT_509498</name>
</gene>
<evidence type="ECO:0000256" key="2">
    <source>
        <dbReference type="ARBA" id="ARBA00043996"/>
    </source>
</evidence>
<dbReference type="InterPro" id="IPR051218">
    <property type="entry name" value="Sec_MonoDiacylglyc_Lipase"/>
</dbReference>
<dbReference type="GO" id="GO:0006629">
    <property type="term" value="P:lipid metabolic process"/>
    <property type="evidence" value="ECO:0007669"/>
    <property type="project" value="InterPro"/>
</dbReference>
<evidence type="ECO:0000313" key="7">
    <source>
        <dbReference type="EMBL" id="KIK22198.1"/>
    </source>
</evidence>
<feature type="signal peptide" evidence="5">
    <location>
        <begin position="1"/>
        <end position="19"/>
    </location>
</feature>
<comment type="catalytic activity">
    <reaction evidence="3">
        <text>a diacylglycerol + H2O = a monoacylglycerol + a fatty acid + H(+)</text>
        <dbReference type="Rhea" id="RHEA:32731"/>
        <dbReference type="ChEBI" id="CHEBI:15377"/>
        <dbReference type="ChEBI" id="CHEBI:15378"/>
        <dbReference type="ChEBI" id="CHEBI:17408"/>
        <dbReference type="ChEBI" id="CHEBI:18035"/>
        <dbReference type="ChEBI" id="CHEBI:28868"/>
    </reaction>
</comment>
<evidence type="ECO:0000256" key="1">
    <source>
        <dbReference type="ARBA" id="ARBA00023157"/>
    </source>
</evidence>
<comment type="catalytic activity">
    <reaction evidence="4">
        <text>a monoacylglycerol + H2O = glycerol + a fatty acid + H(+)</text>
        <dbReference type="Rhea" id="RHEA:15245"/>
        <dbReference type="ChEBI" id="CHEBI:15377"/>
        <dbReference type="ChEBI" id="CHEBI:15378"/>
        <dbReference type="ChEBI" id="CHEBI:17408"/>
        <dbReference type="ChEBI" id="CHEBI:17754"/>
        <dbReference type="ChEBI" id="CHEBI:28868"/>
    </reaction>
</comment>